<accession>A0ABT1QS51</accession>
<dbReference type="Proteomes" id="UP001165498">
    <property type="component" value="Unassembled WGS sequence"/>
</dbReference>
<reference evidence="1" key="1">
    <citation type="submission" date="2022-07" db="EMBL/GenBank/DDBJ databases">
        <title>Tahibacter sp., a new gammaproteobacterium isolated from the silt sample collected at pig farm.</title>
        <authorList>
            <person name="Chen H."/>
        </authorList>
    </citation>
    <scope>NUCLEOTIDE SEQUENCE</scope>
    <source>
        <strain evidence="1">P2K</strain>
    </source>
</reference>
<evidence type="ECO:0000313" key="1">
    <source>
        <dbReference type="EMBL" id="MCQ4165113.1"/>
    </source>
</evidence>
<name>A0ABT1QS51_9GAMM</name>
<organism evidence="1 2">
    <name type="scientific">Tahibacter harae</name>
    <dbReference type="NCBI Taxonomy" id="2963937"/>
    <lineage>
        <taxon>Bacteria</taxon>
        <taxon>Pseudomonadati</taxon>
        <taxon>Pseudomonadota</taxon>
        <taxon>Gammaproteobacteria</taxon>
        <taxon>Lysobacterales</taxon>
        <taxon>Rhodanobacteraceae</taxon>
        <taxon>Tahibacter</taxon>
    </lineage>
</organism>
<dbReference type="RefSeq" id="WP_255914177.1">
    <property type="nucleotide sequence ID" value="NZ_JANFQO010000008.1"/>
</dbReference>
<gene>
    <name evidence="1" type="ORF">NM961_10370</name>
</gene>
<protein>
    <submittedName>
        <fullName evidence="1">Uncharacterized protein</fullName>
    </submittedName>
</protein>
<proteinExistence type="predicted"/>
<comment type="caution">
    <text evidence="1">The sequence shown here is derived from an EMBL/GenBank/DDBJ whole genome shotgun (WGS) entry which is preliminary data.</text>
</comment>
<evidence type="ECO:0000313" key="2">
    <source>
        <dbReference type="Proteomes" id="UP001165498"/>
    </source>
</evidence>
<dbReference type="EMBL" id="JANFQO010000008">
    <property type="protein sequence ID" value="MCQ4165113.1"/>
    <property type="molecule type" value="Genomic_DNA"/>
</dbReference>
<keyword evidence="2" id="KW-1185">Reference proteome</keyword>
<sequence length="90" mass="9847">MEGIQTNRELFQQELARQYTALFAVDPDYIAARKRHTPEGLAQLMTAGLERGSADKSGRGVRNTCSVLGIKHTYKAISAYMAGDCQAARA</sequence>